<accession>A0A644UJR0</accession>
<organism evidence="2">
    <name type="scientific">bioreactor metagenome</name>
    <dbReference type="NCBI Taxonomy" id="1076179"/>
    <lineage>
        <taxon>unclassified sequences</taxon>
        <taxon>metagenomes</taxon>
        <taxon>ecological metagenomes</taxon>
    </lineage>
</organism>
<name>A0A644UJR0_9ZZZZ</name>
<protein>
    <submittedName>
        <fullName evidence="2">Uncharacterized protein</fullName>
    </submittedName>
</protein>
<reference evidence="2" key="1">
    <citation type="submission" date="2019-08" db="EMBL/GenBank/DDBJ databases">
        <authorList>
            <person name="Kucharzyk K."/>
            <person name="Murdoch R.W."/>
            <person name="Higgins S."/>
            <person name="Loffler F."/>
        </authorList>
    </citation>
    <scope>NUCLEOTIDE SEQUENCE</scope>
</reference>
<evidence type="ECO:0000256" key="1">
    <source>
        <dbReference type="SAM" id="MobiDB-lite"/>
    </source>
</evidence>
<dbReference type="EMBL" id="VSSQ01000124">
    <property type="protein sequence ID" value="MPL79256.1"/>
    <property type="molecule type" value="Genomic_DNA"/>
</dbReference>
<gene>
    <name evidence="2" type="ORF">SDC9_25132</name>
</gene>
<feature type="region of interest" description="Disordered" evidence="1">
    <location>
        <begin position="144"/>
        <end position="182"/>
    </location>
</feature>
<comment type="caution">
    <text evidence="2">The sequence shown here is derived from an EMBL/GenBank/DDBJ whole genome shotgun (WGS) entry which is preliminary data.</text>
</comment>
<sequence length="245" mass="27775">MRLEFTSNLDEVLSGLDAVQQMQVPQALAWALNDMAADVLKGVQSDMDQHFDRPTRWTKNAFMVWRATKHRLVAEVKERPSVSRRHYLKVQERGGARGQTGLERLFSTRMPYADHIESVIPAQAALRDAFGNWSTGERNRVLSDVKAQGDRAANSTRASRKRRGKTGQFFVPRPGSKLSPGVWKRTSRKAKLQKVVHFSQRVPHYKARLGFVEGAEKRVRKEFATYFARGLERALATARDRGGKG</sequence>
<proteinExistence type="predicted"/>
<dbReference type="AlphaFoldDB" id="A0A644UJR0"/>
<evidence type="ECO:0000313" key="2">
    <source>
        <dbReference type="EMBL" id="MPL79256.1"/>
    </source>
</evidence>